<evidence type="ECO:0000313" key="3">
    <source>
        <dbReference type="EMBL" id="MBP2387443.1"/>
    </source>
</evidence>
<dbReference type="InterPro" id="IPR000914">
    <property type="entry name" value="SBP_5_dom"/>
</dbReference>
<dbReference type="SUPFAM" id="SSF53850">
    <property type="entry name" value="Periplasmic binding protein-like II"/>
    <property type="match status" value="1"/>
</dbReference>
<dbReference type="EMBL" id="JAGIOF010000001">
    <property type="protein sequence ID" value="MBP2387443.1"/>
    <property type="molecule type" value="Genomic_DNA"/>
</dbReference>
<accession>A0ABS4XGR3</accession>
<name>A0ABS4XGR3_9MICC</name>
<dbReference type="Gene3D" id="3.90.76.10">
    <property type="entry name" value="Dipeptide-binding Protein, Domain 1"/>
    <property type="match status" value="1"/>
</dbReference>
<dbReference type="Proteomes" id="UP001296993">
    <property type="component" value="Unassembled WGS sequence"/>
</dbReference>
<dbReference type="Gene3D" id="3.10.105.10">
    <property type="entry name" value="Dipeptide-binding Protein, Domain 3"/>
    <property type="match status" value="1"/>
</dbReference>
<evidence type="ECO:0000256" key="1">
    <source>
        <dbReference type="ARBA" id="ARBA00022729"/>
    </source>
</evidence>
<dbReference type="InterPro" id="IPR006311">
    <property type="entry name" value="TAT_signal"/>
</dbReference>
<dbReference type="PIRSF" id="PIRSF002741">
    <property type="entry name" value="MppA"/>
    <property type="match status" value="1"/>
</dbReference>
<dbReference type="Gene3D" id="3.40.190.10">
    <property type="entry name" value="Periplasmic binding protein-like II"/>
    <property type="match status" value="1"/>
</dbReference>
<feature type="domain" description="Solute-binding protein family 5" evidence="2">
    <location>
        <begin position="100"/>
        <end position="433"/>
    </location>
</feature>
<organism evidence="3 4">
    <name type="scientific">Paeniglutamicibacter kerguelensis</name>
    <dbReference type="NCBI Taxonomy" id="254788"/>
    <lineage>
        <taxon>Bacteria</taxon>
        <taxon>Bacillati</taxon>
        <taxon>Actinomycetota</taxon>
        <taxon>Actinomycetes</taxon>
        <taxon>Micrococcales</taxon>
        <taxon>Micrococcaceae</taxon>
        <taxon>Paeniglutamicibacter</taxon>
    </lineage>
</organism>
<evidence type="ECO:0000259" key="2">
    <source>
        <dbReference type="Pfam" id="PF00496"/>
    </source>
</evidence>
<proteinExistence type="predicted"/>
<sequence length="538" mass="58080">MTLKDLANKPRGRREFLKMTGMLGAAAAFSATVAACSSPGASAGGGSAAASGATTHLEAGISYALSTGFDPMTSSGATPFAANMHIFEGLVDLHPATREPYLALAAADPKQLDDTSWEVKLRSGAKFHNGDPVTVDDVVYSFERVLDAKNASLFAQFVPFIKTVKAKGDDTVVFTLNYAFPLFPTRISVVKIVPKKLASADQAAFDAAPVGSGPYKLISATKDDKIVFEKFADYNGAYAAKAEAMTWYLLSDAAARVTAAESGRVSVIEDVPYLDVDRLKAKMNVESVQSFGLLFLMFNCAEGPFADKRVRQAFHYATDTQTIIDRALLGNAKAATSYVQETHPQYVKAATVYGYDQARAEALLKEAGVTTLEFELLTTDTSWVKDIAPLLLESWNKLPGVKVTMQNLQSGALYTDHVDTGTFRVVAAPGDPSVFGNDLDLLLSWFYRGDVWPTKRFRWSKAAEYKALQGMLDAAVKAKDEAGATKAWTEAINLISENVPLYPVLHRQLPTAWSEKSVENFKPLPTTGVSFVGVAPKA</sequence>
<dbReference type="InterPro" id="IPR039424">
    <property type="entry name" value="SBP_5"/>
</dbReference>
<protein>
    <submittedName>
        <fullName evidence="3">Peptide/nickel transport system substrate-binding protein</fullName>
    </submittedName>
</protein>
<keyword evidence="4" id="KW-1185">Reference proteome</keyword>
<dbReference type="PROSITE" id="PS51318">
    <property type="entry name" value="TAT"/>
    <property type="match status" value="1"/>
</dbReference>
<keyword evidence="1" id="KW-0732">Signal</keyword>
<dbReference type="InterPro" id="IPR030678">
    <property type="entry name" value="Peptide/Ni-bd"/>
</dbReference>
<dbReference type="CDD" id="cd00995">
    <property type="entry name" value="PBP2_NikA_DppA_OppA_like"/>
    <property type="match status" value="1"/>
</dbReference>
<dbReference type="PANTHER" id="PTHR30290">
    <property type="entry name" value="PERIPLASMIC BINDING COMPONENT OF ABC TRANSPORTER"/>
    <property type="match status" value="1"/>
</dbReference>
<dbReference type="Pfam" id="PF00496">
    <property type="entry name" value="SBP_bac_5"/>
    <property type="match status" value="1"/>
</dbReference>
<dbReference type="RefSeq" id="WP_209999694.1">
    <property type="nucleotide sequence ID" value="NZ_BAAAJY010000009.1"/>
</dbReference>
<comment type="caution">
    <text evidence="3">The sequence shown here is derived from an EMBL/GenBank/DDBJ whole genome shotgun (WGS) entry which is preliminary data.</text>
</comment>
<evidence type="ECO:0000313" key="4">
    <source>
        <dbReference type="Proteomes" id="UP001296993"/>
    </source>
</evidence>
<reference evidence="3 4" key="1">
    <citation type="submission" date="2021-03" db="EMBL/GenBank/DDBJ databases">
        <title>Sequencing the genomes of 1000 actinobacteria strains.</title>
        <authorList>
            <person name="Klenk H.-P."/>
        </authorList>
    </citation>
    <scope>NUCLEOTIDE SEQUENCE [LARGE SCALE GENOMIC DNA]</scope>
    <source>
        <strain evidence="3 4">DSM 15797</strain>
    </source>
</reference>
<gene>
    <name evidence="3" type="ORF">JOF47_002954</name>
</gene>
<dbReference type="PANTHER" id="PTHR30290:SF38">
    <property type="entry name" value="D,D-DIPEPTIDE-BINDING PERIPLASMIC PROTEIN DDPA-RELATED"/>
    <property type="match status" value="1"/>
</dbReference>